<evidence type="ECO:0000256" key="3">
    <source>
        <dbReference type="ARBA" id="ARBA00022801"/>
    </source>
</evidence>
<keyword evidence="2" id="KW-0540">Nuclease</keyword>
<evidence type="ECO:0000256" key="5">
    <source>
        <dbReference type="SAM" id="SignalP"/>
    </source>
</evidence>
<evidence type="ECO:0000256" key="1">
    <source>
        <dbReference type="ARBA" id="ARBA00006429"/>
    </source>
</evidence>
<dbReference type="InterPro" id="IPR001322">
    <property type="entry name" value="Lamin_tail_dom"/>
</dbReference>
<feature type="domain" description="LTD" evidence="6">
    <location>
        <begin position="201"/>
        <end position="319"/>
    </location>
</feature>
<gene>
    <name evidence="7" type="ORF">GCM10007894_05660</name>
</gene>
<dbReference type="SUPFAM" id="SSF54060">
    <property type="entry name" value="His-Me finger endonucleases"/>
    <property type="match status" value="1"/>
</dbReference>
<dbReference type="Pfam" id="PF22352">
    <property type="entry name" value="K319L-like_PKD"/>
    <property type="match status" value="1"/>
</dbReference>
<dbReference type="AlphaFoldDB" id="A0AA37TK02"/>
<protein>
    <recommendedName>
        <fullName evidence="6">LTD domain-containing protein</fullName>
    </recommendedName>
</protein>
<organism evidence="7 8">
    <name type="scientific">Paraferrimonas haliotis</name>
    <dbReference type="NCBI Taxonomy" id="2013866"/>
    <lineage>
        <taxon>Bacteria</taxon>
        <taxon>Pseudomonadati</taxon>
        <taxon>Pseudomonadota</taxon>
        <taxon>Gammaproteobacteria</taxon>
        <taxon>Alteromonadales</taxon>
        <taxon>Ferrimonadaceae</taxon>
        <taxon>Paraferrimonas</taxon>
    </lineage>
</organism>
<dbReference type="GO" id="GO:0004518">
    <property type="term" value="F:nuclease activity"/>
    <property type="evidence" value="ECO:0007669"/>
    <property type="project" value="UniProtKB-KW"/>
</dbReference>
<name>A0AA37TK02_9GAMM</name>
<accession>A0AA37TK02</accession>
<evidence type="ECO:0000256" key="4">
    <source>
        <dbReference type="SAM" id="MobiDB-lite"/>
    </source>
</evidence>
<evidence type="ECO:0000313" key="8">
    <source>
        <dbReference type="Proteomes" id="UP001157439"/>
    </source>
</evidence>
<dbReference type="InterPro" id="IPR013783">
    <property type="entry name" value="Ig-like_fold"/>
</dbReference>
<keyword evidence="5" id="KW-0732">Signal</keyword>
<dbReference type="Proteomes" id="UP001157439">
    <property type="component" value="Unassembled WGS sequence"/>
</dbReference>
<comment type="similarity">
    <text evidence="1">Belongs to the EndA/NucM nuclease family.</text>
</comment>
<dbReference type="PANTHER" id="PTHR33607:SF2">
    <property type="entry name" value="ENDONUCLEASE-1"/>
    <property type="match status" value="1"/>
</dbReference>
<dbReference type="Gene3D" id="2.60.40.3010">
    <property type="match status" value="1"/>
</dbReference>
<dbReference type="PANTHER" id="PTHR33607">
    <property type="entry name" value="ENDONUCLEASE-1"/>
    <property type="match status" value="1"/>
</dbReference>
<dbReference type="InterPro" id="IPR044925">
    <property type="entry name" value="His-Me_finger_sf"/>
</dbReference>
<dbReference type="Pfam" id="PF04231">
    <property type="entry name" value="Endonuclease_1"/>
    <property type="match status" value="1"/>
</dbReference>
<dbReference type="GO" id="GO:0016787">
    <property type="term" value="F:hydrolase activity"/>
    <property type="evidence" value="ECO:0007669"/>
    <property type="project" value="UniProtKB-KW"/>
</dbReference>
<dbReference type="Pfam" id="PF00932">
    <property type="entry name" value="LTD"/>
    <property type="match status" value="2"/>
</dbReference>
<feature type="region of interest" description="Disordered" evidence="4">
    <location>
        <begin position="372"/>
        <end position="392"/>
    </location>
</feature>
<dbReference type="InterPro" id="IPR007346">
    <property type="entry name" value="Endonuclease-I"/>
</dbReference>
<feature type="chain" id="PRO_5041202831" description="LTD domain-containing protein" evidence="5">
    <location>
        <begin position="28"/>
        <end position="882"/>
    </location>
</feature>
<proteinExistence type="inferred from homology"/>
<feature type="domain" description="LTD" evidence="6">
    <location>
        <begin position="20"/>
        <end position="165"/>
    </location>
</feature>
<feature type="signal peptide" evidence="5">
    <location>
        <begin position="1"/>
        <end position="27"/>
    </location>
</feature>
<dbReference type="EMBL" id="BSPO01000002">
    <property type="protein sequence ID" value="GLS82589.1"/>
    <property type="molecule type" value="Genomic_DNA"/>
</dbReference>
<sequence>MIMNKTFSALTSAATLLLVTVSSAARADLVITEYVEGGGQNKAVEVSNLGTDAVNLDSSKYVLTLYSNGKTEPGNSATLTGSLAAGKSVVFHNGDAEDEFKVGTASTVTYFSGDDAIVLSKDGTPIDRFGKVGERPDKAWLDPNNPNFSTVNKTLRRKASVTTGDANISAAFPGADNQWLVFDQDTSDGLGCPGEGACTKEPGSLIISEYVVGSSYNKAVELSNVGGSALDLDAAAYKLVLFTNGKTTPEQTETLSGTLNAGESIVFYNNQASDDFKAVGSASQLTTFNGNDALVLYKDDVVIDRLGKLGEDPGTAWTDPNNADFTTKGKTLRRQNAVRVGETDATAEFPGANNTWIVFDKDTADGLGCSGESACSSTGGDTGSTGGTPVVPNPNQGPCNNCENLTAVADPASFDINVYYSAVDSGSFDNPEAMKDAISAVIAKGHHKLSYKQVWSAITYADEDPSNPNNVIELYTGASTSKYSNGGNPTDWNREHTWAKSHGFPRESMNGYTDAHHLRPANVKVNGIRSNYDFDECSDTGTEVQGAPGNYLDASKRCFEPRDEVKGDIARMIMYMDTRYQGNDQNMPDLVAVDRITTKDEVSANQPYIGKLCTLYKWHQQDPVDATDQRRNDAVYKYQGNRNPYIDHPEWVQQVYGAQCGDAPTPQLDVNFVVNAPEKVVEGDTLTIDASATVAVDGSDITFNWEQVAGPDVTFSADKPVLEVTAPEVAQDSQLQFKLTVTDGTLTASKLVNVTLENVPFSLDVSFDGITKLIEGDSTTITASIAQAPEDLTYLWKQVSGNPADYDSNGLVLNVTAPEVALNQSLVFELTISDGSEQVVKQVNLEVTNVNAKESGWTQPDGAGSFGLGLLLLLPLALNRRR</sequence>
<evidence type="ECO:0000313" key="7">
    <source>
        <dbReference type="EMBL" id="GLS82589.1"/>
    </source>
</evidence>
<dbReference type="Gene3D" id="2.60.40.10">
    <property type="entry name" value="Immunoglobulins"/>
    <property type="match status" value="1"/>
</dbReference>
<evidence type="ECO:0000256" key="2">
    <source>
        <dbReference type="ARBA" id="ARBA00022722"/>
    </source>
</evidence>
<reference evidence="7 8" key="1">
    <citation type="journal article" date="2014" name="Int. J. Syst. Evol. Microbiol.">
        <title>Complete genome sequence of Corynebacterium casei LMG S-19264T (=DSM 44701T), isolated from a smear-ripened cheese.</title>
        <authorList>
            <consortium name="US DOE Joint Genome Institute (JGI-PGF)"/>
            <person name="Walter F."/>
            <person name="Albersmeier A."/>
            <person name="Kalinowski J."/>
            <person name="Ruckert C."/>
        </authorList>
    </citation>
    <scope>NUCLEOTIDE SEQUENCE [LARGE SCALE GENOMIC DNA]</scope>
    <source>
        <strain evidence="7 8">NBRC 112785</strain>
    </source>
</reference>
<keyword evidence="3" id="KW-0378">Hydrolase</keyword>
<comment type="caution">
    <text evidence="7">The sequence shown here is derived from an EMBL/GenBank/DDBJ whole genome shotgun (WGS) entry which is preliminary data.</text>
</comment>
<evidence type="ECO:0000259" key="6">
    <source>
        <dbReference type="PROSITE" id="PS51841"/>
    </source>
</evidence>
<keyword evidence="8" id="KW-1185">Reference proteome</keyword>
<dbReference type="PROSITE" id="PS51841">
    <property type="entry name" value="LTD"/>
    <property type="match status" value="2"/>
</dbReference>